<dbReference type="Proteomes" id="UP000075288">
    <property type="component" value="Unassembled WGS sequence"/>
</dbReference>
<dbReference type="Proteomes" id="UP000032024">
    <property type="component" value="Chromosome"/>
</dbReference>
<evidence type="ECO:0000313" key="1">
    <source>
        <dbReference type="EMBL" id="AJO23576.1"/>
    </source>
</evidence>
<evidence type="ECO:0000313" key="4">
    <source>
        <dbReference type="Proteomes" id="UP000032024"/>
    </source>
</evidence>
<reference evidence="3 6" key="3">
    <citation type="submission" date="2016-01" db="EMBL/GenBank/DDBJ databases">
        <title>Genome Sequences of Twelve Sporeforming Bacillus Species Isolated from Foods.</title>
        <authorList>
            <person name="Berendsen E.M."/>
            <person name="Wells-Bennik M.H."/>
            <person name="Krawcyk A.O."/>
            <person name="De Jong A."/>
            <person name="Holsappel S."/>
            <person name="Eijlander R.T."/>
            <person name="Kuipers O.P."/>
        </authorList>
    </citation>
    <scope>NUCLEOTIDE SEQUENCE [LARGE SCALE GENOMIC DNA]</scope>
    <source>
        <strain evidence="3 6">B4098</strain>
    </source>
</reference>
<evidence type="ECO:0000313" key="5">
    <source>
        <dbReference type="Proteomes" id="UP000070376"/>
    </source>
</evidence>
<dbReference type="AlphaFoldDB" id="A0A0C5C9P7"/>
<proteinExistence type="predicted"/>
<dbReference type="Proteomes" id="UP000070376">
    <property type="component" value="Unassembled WGS sequence"/>
</dbReference>
<reference evidence="5" key="4">
    <citation type="submission" date="2016-01" db="EMBL/GenBank/DDBJ databases">
        <authorList>
            <person name="Mitreva M."/>
            <person name="Pepin K.H."/>
            <person name="Mihindukulasuriya K.A."/>
            <person name="Fulton R."/>
            <person name="Fronick C."/>
            <person name="O'Laughlin M."/>
            <person name="Miner T."/>
            <person name="Herter B."/>
            <person name="Rosa B.A."/>
            <person name="Cordes M."/>
            <person name="Tomlinson C."/>
            <person name="Wollam A."/>
            <person name="Palsikar V.B."/>
            <person name="Mardis E.R."/>
            <person name="Wilson R.K."/>
        </authorList>
    </citation>
    <scope>NUCLEOTIDE SEQUENCE [LARGE SCALE GENOMIC DNA]</scope>
    <source>
        <strain evidence="5">GED7749B</strain>
    </source>
</reference>
<dbReference type="EMBL" id="CP010525">
    <property type="protein sequence ID" value="AJO23576.1"/>
    <property type="molecule type" value="Genomic_DNA"/>
</dbReference>
<evidence type="ECO:0000313" key="2">
    <source>
        <dbReference type="EMBL" id="KWZ77227.1"/>
    </source>
</evidence>
<dbReference type="EMBL" id="LRPN01000177">
    <property type="protein sequence ID" value="KWZ77227.1"/>
    <property type="molecule type" value="Genomic_DNA"/>
</dbReference>
<organism evidence="2 5">
    <name type="scientific">Heyndrickxia coagulans</name>
    <name type="common">Weizmannia coagulans</name>
    <dbReference type="NCBI Taxonomy" id="1398"/>
    <lineage>
        <taxon>Bacteria</taxon>
        <taxon>Bacillati</taxon>
        <taxon>Bacillota</taxon>
        <taxon>Bacilli</taxon>
        <taxon>Bacillales</taxon>
        <taxon>Bacillaceae</taxon>
        <taxon>Heyndrickxia</taxon>
    </lineage>
</organism>
<evidence type="ECO:0000313" key="6">
    <source>
        <dbReference type="Proteomes" id="UP000075288"/>
    </source>
</evidence>
<protein>
    <submittedName>
        <fullName evidence="2">Uncharacterized protein</fullName>
    </submittedName>
</protein>
<dbReference type="STRING" id="1398.AB434_2522"/>
<keyword evidence="4" id="KW-1185">Reference proteome</keyword>
<reference evidence="1" key="1">
    <citation type="submission" date="2015-01" db="EMBL/GenBank/DDBJ databases">
        <title>Comparative genome analysis of Bacillus coagulans HM-08, Clostridium butyricum HM-68, Bacillus subtilis HM-66 and Bacillus licheniformis BL-09.</title>
        <authorList>
            <person name="Zhang H."/>
        </authorList>
    </citation>
    <scope>NUCLEOTIDE SEQUENCE [LARGE SCALE GENOMIC DNA]</scope>
    <source>
        <strain evidence="1">HM-08</strain>
    </source>
</reference>
<sequence>MSGVSPFLCFLFNFLERLLLKQEFFLRDKSQKCYKVFPDFG</sequence>
<reference evidence="2" key="5">
    <citation type="submission" date="2016-01" db="EMBL/GenBank/DDBJ databases">
        <authorList>
            <person name="Oliw E.H."/>
        </authorList>
    </citation>
    <scope>NUCLEOTIDE SEQUENCE [LARGE SCALE GENOMIC DNA]</scope>
    <source>
        <strain evidence="2">GED7749B</strain>
    </source>
</reference>
<gene>
    <name evidence="3" type="ORF">B4098_0232</name>
    <name evidence="2" type="ORF">HMPREF3213_03416</name>
    <name evidence="1" type="ORF">SB48_HM08orf04432</name>
</gene>
<reference evidence="4" key="2">
    <citation type="submission" date="2015-01" db="EMBL/GenBank/DDBJ databases">
        <title>Comparative genome analysis of Bacillus coagulans HM-08, Clostridium butyricum HM-68, Bacillus subtilis HM-66 and Bacillus paralicheniformis BL-09.</title>
        <authorList>
            <person name="Zhang H."/>
        </authorList>
    </citation>
    <scope>NUCLEOTIDE SEQUENCE [LARGE SCALE GENOMIC DNA]</scope>
    <source>
        <strain evidence="4">HM-08</strain>
    </source>
</reference>
<dbReference type="EMBL" id="LQYG01000018">
    <property type="protein sequence ID" value="KYC65279.1"/>
    <property type="molecule type" value="Genomic_DNA"/>
</dbReference>
<accession>A0A0C5C9P7</accession>
<evidence type="ECO:0000313" key="3">
    <source>
        <dbReference type="EMBL" id="KYC65279.1"/>
    </source>
</evidence>
<name>A0A0C5C9P7_HEYCO</name>